<reference evidence="4 5" key="1">
    <citation type="submission" date="2016-05" db="EMBL/GenBank/DDBJ databases">
        <title>Genome sequencing reveals origins of a unique bacterial endosymbiosis in the earliest lineages of terrestrial Fungi.</title>
        <authorList>
            <consortium name="DOE Joint Genome Institute"/>
            <person name="Uehling J."/>
            <person name="Gryganskyi A."/>
            <person name="Hameed K."/>
            <person name="Tschaplinski T."/>
            <person name="Misztal P."/>
            <person name="Wu S."/>
            <person name="Desiro A."/>
            <person name="Vande Pol N."/>
            <person name="Du Z.-Y."/>
            <person name="Zienkiewicz A."/>
            <person name="Zienkiewicz K."/>
            <person name="Morin E."/>
            <person name="Tisserant E."/>
            <person name="Splivallo R."/>
            <person name="Hainaut M."/>
            <person name="Henrissat B."/>
            <person name="Ohm R."/>
            <person name="Kuo A."/>
            <person name="Yan J."/>
            <person name="Lipzen A."/>
            <person name="Nolan M."/>
            <person name="Labutti K."/>
            <person name="Barry K."/>
            <person name="Goldstein A."/>
            <person name="Labbe J."/>
            <person name="Schadt C."/>
            <person name="Tuskan G."/>
            <person name="Grigoriev I."/>
            <person name="Martin F."/>
            <person name="Vilgalys R."/>
            <person name="Bonito G."/>
        </authorList>
    </citation>
    <scope>NUCLEOTIDE SEQUENCE [LARGE SCALE GENOMIC DNA]</scope>
    <source>
        <strain evidence="4 5">AG-77</strain>
    </source>
</reference>
<dbReference type="Pfam" id="PF00106">
    <property type="entry name" value="adh_short"/>
    <property type="match status" value="2"/>
</dbReference>
<dbReference type="InterPro" id="IPR036291">
    <property type="entry name" value="NAD(P)-bd_dom_sf"/>
</dbReference>
<evidence type="ECO:0000256" key="2">
    <source>
        <dbReference type="ARBA" id="ARBA00022857"/>
    </source>
</evidence>
<organism evidence="4 5">
    <name type="scientific">Linnemannia elongata AG-77</name>
    <dbReference type="NCBI Taxonomy" id="1314771"/>
    <lineage>
        <taxon>Eukaryota</taxon>
        <taxon>Fungi</taxon>
        <taxon>Fungi incertae sedis</taxon>
        <taxon>Mucoromycota</taxon>
        <taxon>Mortierellomycotina</taxon>
        <taxon>Mortierellomycetes</taxon>
        <taxon>Mortierellales</taxon>
        <taxon>Mortierellaceae</taxon>
        <taxon>Linnemannia</taxon>
    </lineage>
</organism>
<keyword evidence="5" id="KW-1185">Reference proteome</keyword>
<dbReference type="EMBL" id="KV442013">
    <property type="protein sequence ID" value="OAQ35770.1"/>
    <property type="molecule type" value="Genomic_DNA"/>
</dbReference>
<evidence type="ECO:0000256" key="1">
    <source>
        <dbReference type="ARBA" id="ARBA00006484"/>
    </source>
</evidence>
<name>A0A197KE36_9FUNG</name>
<evidence type="ECO:0000313" key="5">
    <source>
        <dbReference type="Proteomes" id="UP000078512"/>
    </source>
</evidence>
<dbReference type="Proteomes" id="UP000078512">
    <property type="component" value="Unassembled WGS sequence"/>
</dbReference>
<dbReference type="SUPFAM" id="SSF51735">
    <property type="entry name" value="NAD(P)-binding Rossmann-fold domains"/>
    <property type="match status" value="1"/>
</dbReference>
<dbReference type="GO" id="GO:0016491">
    <property type="term" value="F:oxidoreductase activity"/>
    <property type="evidence" value="ECO:0007669"/>
    <property type="project" value="UniProtKB-KW"/>
</dbReference>
<comment type="similarity">
    <text evidence="1">Belongs to the short-chain dehydrogenases/reductases (SDR) family.</text>
</comment>
<accession>A0A197KE36</accession>
<dbReference type="InterPro" id="IPR002347">
    <property type="entry name" value="SDR_fam"/>
</dbReference>
<dbReference type="PRINTS" id="PR00081">
    <property type="entry name" value="GDHRDH"/>
</dbReference>
<dbReference type="Gene3D" id="3.40.50.720">
    <property type="entry name" value="NAD(P)-binding Rossmann-like Domain"/>
    <property type="match status" value="1"/>
</dbReference>
<dbReference type="OrthoDB" id="191139at2759"/>
<evidence type="ECO:0000313" key="4">
    <source>
        <dbReference type="EMBL" id="OAQ35770.1"/>
    </source>
</evidence>
<dbReference type="AlphaFoldDB" id="A0A197KE36"/>
<dbReference type="PANTHER" id="PTHR24320">
    <property type="entry name" value="RETINOL DEHYDROGENASE"/>
    <property type="match status" value="1"/>
</dbReference>
<protein>
    <submittedName>
        <fullName evidence="4">NAD(P)-binding protein</fullName>
    </submittedName>
</protein>
<proteinExistence type="inferred from homology"/>
<keyword evidence="2" id="KW-0521">NADP</keyword>
<dbReference type="STRING" id="1314771.A0A197KE36"/>
<evidence type="ECO:0000256" key="3">
    <source>
        <dbReference type="ARBA" id="ARBA00023002"/>
    </source>
</evidence>
<dbReference type="CDD" id="cd05327">
    <property type="entry name" value="retinol-DH_like_SDR_c_like"/>
    <property type="match status" value="1"/>
</dbReference>
<dbReference type="PANTHER" id="PTHR24320:SF282">
    <property type="entry name" value="WW DOMAIN-CONTAINING OXIDOREDUCTASE"/>
    <property type="match status" value="1"/>
</dbReference>
<sequence>MFTSSYGQLKYWKTYIKHGRFSYDEIPDQTGKVAIVTGANTGLGYATTVALAGRGAHVFLACRSQERATGAIERAKRDIKEKYPHAASPKLEFLEPDLNDMSKSRQAAKDFLAKNLPLHLLVCNSGISMVPFELSADGIETQFAVNHMGHFVFTVALLDRLKATEPSRVVVVSSIAHEAARSSGIDFETLNVRTKGNNAYFRYARSKLANILFAKALARRLEKDRVYVNVVHPGYVYTGLFRHTKAAWGAVFNSVITTMTKIIALKPEVGCLTQLYLATSPEIEEKDIRGRYFIPTGNEIKPSKP</sequence>
<keyword evidence="3" id="KW-0560">Oxidoreductase</keyword>
<gene>
    <name evidence="4" type="ORF">K457DRAFT_894117</name>
</gene>